<gene>
    <name evidence="2" type="ORF">X474_20195</name>
</gene>
<keyword evidence="1" id="KW-0812">Transmembrane</keyword>
<evidence type="ECO:0000256" key="1">
    <source>
        <dbReference type="SAM" id="Phobius"/>
    </source>
</evidence>
<organism evidence="2 3">
    <name type="scientific">Dethiosulfatarculus sandiegensis</name>
    <dbReference type="NCBI Taxonomy" id="1429043"/>
    <lineage>
        <taxon>Bacteria</taxon>
        <taxon>Pseudomonadati</taxon>
        <taxon>Thermodesulfobacteriota</taxon>
        <taxon>Desulfarculia</taxon>
        <taxon>Desulfarculales</taxon>
        <taxon>Desulfarculaceae</taxon>
        <taxon>Dethiosulfatarculus</taxon>
    </lineage>
</organism>
<evidence type="ECO:0000313" key="2">
    <source>
        <dbReference type="EMBL" id="KIX12297.1"/>
    </source>
</evidence>
<proteinExistence type="predicted"/>
<dbReference type="InterPro" id="IPR021215">
    <property type="entry name" value="DUF2752"/>
</dbReference>
<name>A0A0D2GBM7_9BACT</name>
<evidence type="ECO:0000313" key="3">
    <source>
        <dbReference type="Proteomes" id="UP000032233"/>
    </source>
</evidence>
<dbReference type="InParanoid" id="A0A0D2GBM7"/>
<dbReference type="Pfam" id="PF10825">
    <property type="entry name" value="DUF2752"/>
    <property type="match status" value="1"/>
</dbReference>
<keyword evidence="1" id="KW-0472">Membrane</keyword>
<dbReference type="AlphaFoldDB" id="A0A0D2GBM7"/>
<dbReference type="STRING" id="1429043.X474_20195"/>
<dbReference type="Proteomes" id="UP000032233">
    <property type="component" value="Unassembled WGS sequence"/>
</dbReference>
<sequence>MALYRFLRAEKFFRKADTPAPSRTVRQAFFISWVIMSLAGILIVLTPFAVAQAQMDRMLPPCQWQVLYHKPCPFCGMTTGFYHLCRGEGAKALKANALAPWLFGLFILNGLTCLTVLTLKLSAFHKKTISRKGT</sequence>
<evidence type="ECO:0008006" key="4">
    <source>
        <dbReference type="Google" id="ProtNLM"/>
    </source>
</evidence>
<protein>
    <recommendedName>
        <fullName evidence="4">DUF2752 domain-containing protein</fullName>
    </recommendedName>
</protein>
<feature type="transmembrane region" description="Helical" evidence="1">
    <location>
        <begin position="28"/>
        <end position="50"/>
    </location>
</feature>
<accession>A0A0D2GBM7</accession>
<dbReference type="EMBL" id="AZAC01000034">
    <property type="protein sequence ID" value="KIX12297.1"/>
    <property type="molecule type" value="Genomic_DNA"/>
</dbReference>
<comment type="caution">
    <text evidence="2">The sequence shown here is derived from an EMBL/GenBank/DDBJ whole genome shotgun (WGS) entry which is preliminary data.</text>
</comment>
<keyword evidence="3" id="KW-1185">Reference proteome</keyword>
<keyword evidence="1" id="KW-1133">Transmembrane helix</keyword>
<feature type="transmembrane region" description="Helical" evidence="1">
    <location>
        <begin position="101"/>
        <end position="122"/>
    </location>
</feature>
<reference evidence="2 3" key="1">
    <citation type="submission" date="2013-11" db="EMBL/GenBank/DDBJ databases">
        <title>Metagenomic analysis of a methanogenic consortium involved in long chain n-alkane degradation.</title>
        <authorList>
            <person name="Davidova I.A."/>
            <person name="Callaghan A.V."/>
            <person name="Wawrik B."/>
            <person name="Pruitt S."/>
            <person name="Marks C."/>
            <person name="Duncan K.E."/>
            <person name="Suflita J.M."/>
        </authorList>
    </citation>
    <scope>NUCLEOTIDE SEQUENCE [LARGE SCALE GENOMIC DNA]</scope>
    <source>
        <strain evidence="2 3">SPR</strain>
    </source>
</reference>
<dbReference type="RefSeq" id="WP_044350890.1">
    <property type="nucleotide sequence ID" value="NZ_AZAC01000034.1"/>
</dbReference>
<dbReference type="OrthoDB" id="5966662at2"/>